<dbReference type="Proteomes" id="UP000663954">
    <property type="component" value="Chromosome"/>
</dbReference>
<reference evidence="2 3" key="1">
    <citation type="journal article" date="2020" name="Front. Cell. Infect. Microbiol.">
        <title>Characterization of Three Porcine Acinetobacter towneri Strains Co-Harboring tet(X3) and bla OXA-58.</title>
        <authorList>
            <person name="Ma J."/>
            <person name="Wang J."/>
            <person name="Feng J."/>
            <person name="Liu Y."/>
            <person name="Yang B."/>
            <person name="Li R."/>
            <person name="Bai L."/>
            <person name="He T."/>
            <person name="Wang X."/>
            <person name="Yang Z."/>
        </authorList>
    </citation>
    <scope>NUCLEOTIDE SEQUENCE [LARGE SCALE GENOMIC DNA]</scope>
    <source>
        <strain evidence="2 3">GX5</strain>
    </source>
</reference>
<feature type="compositionally biased region" description="Basic and acidic residues" evidence="1">
    <location>
        <begin position="196"/>
        <end position="207"/>
    </location>
</feature>
<keyword evidence="3" id="KW-1185">Reference proteome</keyword>
<name>A0ABX7TJF9_9GAMM</name>
<feature type="region of interest" description="Disordered" evidence="1">
    <location>
        <begin position="184"/>
        <end position="207"/>
    </location>
</feature>
<gene>
    <name evidence="2" type="ORF">J4G45_06170</name>
</gene>
<feature type="compositionally biased region" description="Low complexity" evidence="1">
    <location>
        <begin position="11"/>
        <end position="38"/>
    </location>
</feature>
<accession>A0ABX7TJF9</accession>
<dbReference type="EMBL" id="CP071770">
    <property type="protein sequence ID" value="QTD62739.1"/>
    <property type="molecule type" value="Genomic_DNA"/>
</dbReference>
<sequence length="207" mass="22367">MTEQTNTPAVDDTANNTPAPTDNNQPAPAADQNNTPADQGNQETTPAVVPNVPASAGDYEFNIDGFDVDAFKTENGAVLDRFHSAGLTNEQASEVVKIWDEFQQVNLEALQQEWGAEYQANVNLAQQAIEALGFKPADLDSPTAVIKLAAAIGKQIQEDLPPQNTQQSGFESIEQLMKSEAYSNANHPEHAATAARVRDWFSKSTPE</sequence>
<evidence type="ECO:0000313" key="2">
    <source>
        <dbReference type="EMBL" id="QTD62739.1"/>
    </source>
</evidence>
<dbReference type="RefSeq" id="WP_207973620.1">
    <property type="nucleotide sequence ID" value="NZ_CP071766.1"/>
</dbReference>
<proteinExistence type="predicted"/>
<protein>
    <recommendedName>
        <fullName evidence="4">Peptidase</fullName>
    </recommendedName>
</protein>
<evidence type="ECO:0000313" key="3">
    <source>
        <dbReference type="Proteomes" id="UP000663954"/>
    </source>
</evidence>
<evidence type="ECO:0000256" key="1">
    <source>
        <dbReference type="SAM" id="MobiDB-lite"/>
    </source>
</evidence>
<feature type="region of interest" description="Disordered" evidence="1">
    <location>
        <begin position="1"/>
        <end position="54"/>
    </location>
</feature>
<evidence type="ECO:0008006" key="4">
    <source>
        <dbReference type="Google" id="ProtNLM"/>
    </source>
</evidence>
<dbReference type="GeneID" id="64223477"/>
<organism evidence="2 3">
    <name type="scientific">Acinetobacter towneri</name>
    <dbReference type="NCBI Taxonomy" id="202956"/>
    <lineage>
        <taxon>Bacteria</taxon>
        <taxon>Pseudomonadati</taxon>
        <taxon>Pseudomonadota</taxon>
        <taxon>Gammaproteobacteria</taxon>
        <taxon>Moraxellales</taxon>
        <taxon>Moraxellaceae</taxon>
        <taxon>Acinetobacter</taxon>
    </lineage>
</organism>